<keyword evidence="3 6" id="KW-1133">Transmembrane helix</keyword>
<evidence type="ECO:0000313" key="9">
    <source>
        <dbReference type="Proteomes" id="UP000030145"/>
    </source>
</evidence>
<feature type="transmembrane region" description="Helical" evidence="6">
    <location>
        <begin position="284"/>
        <end position="307"/>
    </location>
</feature>
<feature type="transmembrane region" description="Helical" evidence="6">
    <location>
        <begin position="327"/>
        <end position="345"/>
    </location>
</feature>
<evidence type="ECO:0000256" key="4">
    <source>
        <dbReference type="ARBA" id="ARBA00023136"/>
    </source>
</evidence>
<comment type="caution">
    <text evidence="8">The sequence shown here is derived from an EMBL/GenBank/DDBJ whole genome shotgun (WGS) entry which is preliminary data.</text>
</comment>
<feature type="transmembrane region" description="Helical" evidence="6">
    <location>
        <begin position="17"/>
        <end position="39"/>
    </location>
</feature>
<keyword evidence="4 6" id="KW-0472">Membrane</keyword>
<feature type="transmembrane region" description="Helical" evidence="6">
    <location>
        <begin position="251"/>
        <end position="272"/>
    </location>
</feature>
<keyword evidence="9" id="KW-1185">Reference proteome</keyword>
<feature type="transmembrane region" description="Helical" evidence="6">
    <location>
        <begin position="375"/>
        <end position="397"/>
    </location>
</feature>
<dbReference type="EMBL" id="JRVJ01000003">
    <property type="protein sequence ID" value="KGM19214.1"/>
    <property type="molecule type" value="Genomic_DNA"/>
</dbReference>
<comment type="subcellular location">
    <subcellularLocation>
        <location evidence="1">Membrane</location>
        <topology evidence="1">Multi-pass membrane protein</topology>
    </subcellularLocation>
</comment>
<reference evidence="8 9" key="1">
    <citation type="submission" date="2014-10" db="EMBL/GenBank/DDBJ databases">
        <title>Whole Genome sequence of Corynebacterium auriscanis strain CIP 106629.</title>
        <authorList>
            <person name="Hassan S.S."/>
            <person name="Jamal S.B."/>
            <person name="Tiwari S."/>
            <person name="Oliveira L.D.C."/>
            <person name="Souza F."/>
            <person name="Mariano D.C."/>
            <person name="Almeida S."/>
            <person name="Dorella F."/>
            <person name="Pereira F."/>
            <person name="Carvalho A."/>
            <person name="Leal C.A."/>
            <person name="Soares S.D.C."/>
            <person name="Figueiredo H.C."/>
            <person name="Silva A."/>
            <person name="Azevedo V.A."/>
        </authorList>
    </citation>
    <scope>NUCLEOTIDE SEQUENCE [LARGE SCALE GENOMIC DNA]</scope>
    <source>
        <strain evidence="8 9">CIP 106629</strain>
    </source>
</reference>
<keyword evidence="2 6" id="KW-0812">Transmembrane</keyword>
<dbReference type="GO" id="GO:0016020">
    <property type="term" value="C:membrane"/>
    <property type="evidence" value="ECO:0007669"/>
    <property type="project" value="UniProtKB-SubCell"/>
</dbReference>
<dbReference type="PANTHER" id="PTHR43471:SF3">
    <property type="entry name" value="ABC TRANSPORTER PERMEASE PROTEIN NATB"/>
    <property type="match status" value="1"/>
</dbReference>
<evidence type="ECO:0000256" key="2">
    <source>
        <dbReference type="ARBA" id="ARBA00022692"/>
    </source>
</evidence>
<feature type="region of interest" description="Disordered" evidence="5">
    <location>
        <begin position="63"/>
        <end position="102"/>
    </location>
</feature>
<evidence type="ECO:0000256" key="6">
    <source>
        <dbReference type="SAM" id="Phobius"/>
    </source>
</evidence>
<dbReference type="InterPro" id="IPR013525">
    <property type="entry name" value="ABC2_TM"/>
</dbReference>
<sequence>MTTVAKREFSLALRNKAILVTVSIFTVLIIGGLTLLSIFGDKEEQLPTLGLVGVEQKAFDATLTASQRNPGSNAAGSTATGDDRPQQEQATAPTGGDPATSAPIETSALASREEAEQKVKDGDLDAALIKSDSGYEFITKDESKPELFAQASGTLMVLGQNQALEKLGVTPQQFSTAMPDSTVKQVSVGDDSSEVNLPAVLTVLGGVSVMSFFIITFAATLGGRVTEEKSSRVVEIILASVRPLDFLAGKLVGNTLFGLLATAALLVIGFVGVKVSGVLDGTDFDIAIIPLMLLAFVLGMLLFGSLYSAAGAMVSRTEDLQSTQGPIMILMLGMVYAPMFGFAKLDSTVMQVLAWIPPFSLTVAPLQMAGGNMPLWQVLASFAIALLATIAILMLVARIYRRAILHNGTKLTWMKALRA</sequence>
<evidence type="ECO:0000256" key="1">
    <source>
        <dbReference type="ARBA" id="ARBA00004141"/>
    </source>
</evidence>
<proteinExistence type="predicted"/>
<organism evidence="8 9">
    <name type="scientific">Corynebacterium auriscanis</name>
    <dbReference type="NCBI Taxonomy" id="99807"/>
    <lineage>
        <taxon>Bacteria</taxon>
        <taxon>Bacillati</taxon>
        <taxon>Actinomycetota</taxon>
        <taxon>Actinomycetes</taxon>
        <taxon>Mycobacteriales</taxon>
        <taxon>Corynebacteriaceae</taxon>
        <taxon>Corynebacterium</taxon>
    </lineage>
</organism>
<evidence type="ECO:0000256" key="5">
    <source>
        <dbReference type="SAM" id="MobiDB-lite"/>
    </source>
</evidence>
<dbReference type="PANTHER" id="PTHR43471">
    <property type="entry name" value="ABC TRANSPORTER PERMEASE"/>
    <property type="match status" value="1"/>
</dbReference>
<feature type="transmembrane region" description="Helical" evidence="6">
    <location>
        <begin position="199"/>
        <end position="221"/>
    </location>
</feature>
<evidence type="ECO:0000256" key="3">
    <source>
        <dbReference type="ARBA" id="ARBA00022989"/>
    </source>
</evidence>
<name>A0A0A2DMP4_9CORY</name>
<dbReference type="AlphaFoldDB" id="A0A0A2DMP4"/>
<gene>
    <name evidence="8" type="ORF">MA47_01925</name>
</gene>
<accession>A0A0A2DMP4</accession>
<evidence type="ECO:0000313" key="8">
    <source>
        <dbReference type="EMBL" id="KGM19214.1"/>
    </source>
</evidence>
<evidence type="ECO:0000259" key="7">
    <source>
        <dbReference type="Pfam" id="PF12698"/>
    </source>
</evidence>
<dbReference type="GO" id="GO:0140359">
    <property type="term" value="F:ABC-type transporter activity"/>
    <property type="evidence" value="ECO:0007669"/>
    <property type="project" value="InterPro"/>
</dbReference>
<protein>
    <submittedName>
        <fullName evidence="8">ABC transporter permease</fullName>
    </submittedName>
</protein>
<dbReference type="Proteomes" id="UP000030145">
    <property type="component" value="Unassembled WGS sequence"/>
</dbReference>
<dbReference type="Pfam" id="PF12698">
    <property type="entry name" value="ABC2_membrane_3"/>
    <property type="match status" value="1"/>
</dbReference>
<feature type="compositionally biased region" description="Polar residues" evidence="5">
    <location>
        <begin position="63"/>
        <end position="80"/>
    </location>
</feature>
<feature type="domain" description="ABC-2 type transporter transmembrane" evidence="7">
    <location>
        <begin position="16"/>
        <end position="397"/>
    </location>
</feature>